<dbReference type="Proteomes" id="UP001279734">
    <property type="component" value="Unassembled WGS sequence"/>
</dbReference>
<protein>
    <submittedName>
        <fullName evidence="2">Uncharacterized protein</fullName>
    </submittedName>
</protein>
<dbReference type="InterPro" id="IPR033249">
    <property type="entry name" value="CLE_plant"/>
</dbReference>
<reference evidence="2" key="1">
    <citation type="submission" date="2023-05" db="EMBL/GenBank/DDBJ databases">
        <title>Nepenthes gracilis genome sequencing.</title>
        <authorList>
            <person name="Fukushima K."/>
        </authorList>
    </citation>
    <scope>NUCLEOTIDE SEQUENCE</scope>
    <source>
        <strain evidence="2">SING2019-196</strain>
    </source>
</reference>
<feature type="transmembrane region" description="Helical" evidence="1">
    <location>
        <begin position="15"/>
        <end position="35"/>
    </location>
</feature>
<keyword evidence="1" id="KW-0472">Membrane</keyword>
<keyword evidence="1" id="KW-0812">Transmembrane</keyword>
<gene>
    <name evidence="2" type="ORF">Nepgr_017007</name>
</gene>
<dbReference type="GO" id="GO:0048731">
    <property type="term" value="P:system development"/>
    <property type="evidence" value="ECO:0007669"/>
    <property type="project" value="InterPro"/>
</dbReference>
<organism evidence="2 3">
    <name type="scientific">Nepenthes gracilis</name>
    <name type="common">Slender pitcher plant</name>
    <dbReference type="NCBI Taxonomy" id="150966"/>
    <lineage>
        <taxon>Eukaryota</taxon>
        <taxon>Viridiplantae</taxon>
        <taxon>Streptophyta</taxon>
        <taxon>Embryophyta</taxon>
        <taxon>Tracheophyta</taxon>
        <taxon>Spermatophyta</taxon>
        <taxon>Magnoliopsida</taxon>
        <taxon>eudicotyledons</taxon>
        <taxon>Gunneridae</taxon>
        <taxon>Pentapetalae</taxon>
        <taxon>Caryophyllales</taxon>
        <taxon>Nepenthaceae</taxon>
        <taxon>Nepenthes</taxon>
    </lineage>
</organism>
<evidence type="ECO:0000256" key="1">
    <source>
        <dbReference type="SAM" id="Phobius"/>
    </source>
</evidence>
<accession>A0AAD3XSW4</accession>
<dbReference type="EMBL" id="BSYO01000015">
    <property type="protein sequence ID" value="GMH15166.1"/>
    <property type="molecule type" value="Genomic_DNA"/>
</dbReference>
<keyword evidence="1" id="KW-1133">Transmembrane helix</keyword>
<dbReference type="PANTHER" id="PTHR34545">
    <property type="entry name" value="CLAVATA3/ESR (CLE)-RELATED PROTEIN 22"/>
    <property type="match status" value="1"/>
</dbReference>
<keyword evidence="3" id="KW-1185">Reference proteome</keyword>
<evidence type="ECO:0000313" key="2">
    <source>
        <dbReference type="EMBL" id="GMH15166.1"/>
    </source>
</evidence>
<dbReference type="AlphaFoldDB" id="A0AAD3XSW4"/>
<name>A0AAD3XSW4_NEPGR</name>
<proteinExistence type="predicted"/>
<sequence length="84" mass="9183">MRGFTERNGGSARTVIFFFWVILIFSQLSLGVVAGEEKGRFSPRKTRLFNGNPSFPAALGGNAGGDLYAEDKRVIRTGPNPLHN</sequence>
<evidence type="ECO:0000313" key="3">
    <source>
        <dbReference type="Proteomes" id="UP001279734"/>
    </source>
</evidence>
<comment type="caution">
    <text evidence="2">The sequence shown here is derived from an EMBL/GenBank/DDBJ whole genome shotgun (WGS) entry which is preliminary data.</text>
</comment>
<dbReference type="PANTHER" id="PTHR34545:SF7">
    <property type="entry name" value="CLAVATA3_ESR (CLE)-RELATED PROTEIN 16"/>
    <property type="match status" value="1"/>
</dbReference>